<dbReference type="OrthoDB" id="192702at2759"/>
<dbReference type="EMBL" id="ML735223">
    <property type="protein sequence ID" value="KAE8394432.1"/>
    <property type="molecule type" value="Genomic_DNA"/>
</dbReference>
<gene>
    <name evidence="1" type="ORF">BDV23DRAFT_147176</name>
</gene>
<protein>
    <submittedName>
        <fullName evidence="1">Uncharacterized protein</fullName>
    </submittedName>
</protein>
<name>A0A5N7CJM8_PETAA</name>
<reference evidence="1" key="1">
    <citation type="submission" date="2019-04" db="EMBL/GenBank/DDBJ databases">
        <title>Friends and foes A comparative genomics studyof 23 Aspergillus species from section Flavi.</title>
        <authorList>
            <consortium name="DOE Joint Genome Institute"/>
            <person name="Kjaerbolling I."/>
            <person name="Vesth T."/>
            <person name="Frisvad J.C."/>
            <person name="Nybo J.L."/>
            <person name="Theobald S."/>
            <person name="Kildgaard S."/>
            <person name="Isbrandt T."/>
            <person name="Kuo A."/>
            <person name="Sato A."/>
            <person name="Lyhne E.K."/>
            <person name="Kogle M.E."/>
            <person name="Wiebenga A."/>
            <person name="Kun R.S."/>
            <person name="Lubbers R.J."/>
            <person name="Makela M.R."/>
            <person name="Barry K."/>
            <person name="Chovatia M."/>
            <person name="Clum A."/>
            <person name="Daum C."/>
            <person name="Haridas S."/>
            <person name="He G."/>
            <person name="LaButti K."/>
            <person name="Lipzen A."/>
            <person name="Mondo S."/>
            <person name="Riley R."/>
            <person name="Salamov A."/>
            <person name="Simmons B.A."/>
            <person name="Magnuson J.K."/>
            <person name="Henrissat B."/>
            <person name="Mortensen U.H."/>
            <person name="Larsen T.O."/>
            <person name="Devries R.P."/>
            <person name="Grigoriev I.V."/>
            <person name="Machida M."/>
            <person name="Baker S.E."/>
            <person name="Andersen M.R."/>
        </authorList>
    </citation>
    <scope>NUCLEOTIDE SEQUENCE [LARGE SCALE GENOMIC DNA]</scope>
    <source>
        <strain evidence="1">IBT 14317</strain>
    </source>
</reference>
<dbReference type="AlphaFoldDB" id="A0A5N7CJM8"/>
<dbReference type="InterPro" id="IPR021276">
    <property type="entry name" value="DUF2855"/>
</dbReference>
<dbReference type="Pfam" id="PF11017">
    <property type="entry name" value="DUF2855"/>
    <property type="match status" value="1"/>
</dbReference>
<organism evidence="1">
    <name type="scientific">Petromyces alliaceus</name>
    <name type="common">Aspergillus alliaceus</name>
    <dbReference type="NCBI Taxonomy" id="209559"/>
    <lineage>
        <taxon>Eukaryota</taxon>
        <taxon>Fungi</taxon>
        <taxon>Dikarya</taxon>
        <taxon>Ascomycota</taxon>
        <taxon>Pezizomycotina</taxon>
        <taxon>Eurotiomycetes</taxon>
        <taxon>Eurotiomycetidae</taxon>
        <taxon>Eurotiales</taxon>
        <taxon>Aspergillaceae</taxon>
        <taxon>Aspergillus</taxon>
        <taxon>Aspergillus subgen. Circumdati</taxon>
    </lineage>
</organism>
<sequence>MLTSLLPPINKMEVHVVSKGNNCEHAVATLDDHEYEKHSLPPSCVRVRPVLTSLTSNNLSYARGGEVLHWWDTYPVPTQVSPPYNDQKSWGIVPTWGFAIVTESTLGIAPGTVLWGFWPTADIAVSLKLQPSEPKGHWTEISEPRQRLMTVYNAYSEEGHISLPISTPKTISSLFSEEALQRMAWESLFRPTWQTGYLLSRHTFTSSPGTQPPVHPLGIGLPWTAEDADLSAAVVISLSASSKTGRSFAYHMFQRSAAEGPLGLLQVSQTPSLLEPVAGKLGASILSKCVTYDQSSKSIEWITQLKPTRIVLVDFGARAGTLNQLLSSIKSHAALGQLNLAIIQVGSEQKVYSTDELKRNRELMETMGKIQFNTSAVRDAAVQLEGAQEYYSCVNPVWEKWVGISHEIAPDIHVTLGRGISGNEGIEKGWSRLCQGSVGSREGLVYLM</sequence>
<accession>A0A5N7CJM8</accession>
<dbReference type="Proteomes" id="UP000326877">
    <property type="component" value="Unassembled WGS sequence"/>
</dbReference>
<proteinExistence type="predicted"/>
<evidence type="ECO:0000313" key="1">
    <source>
        <dbReference type="EMBL" id="KAE8394432.1"/>
    </source>
</evidence>